<evidence type="ECO:0000256" key="1">
    <source>
        <dbReference type="SAM" id="SignalP"/>
    </source>
</evidence>
<protein>
    <recommendedName>
        <fullName evidence="4">Lipoprotein</fullName>
    </recommendedName>
</protein>
<evidence type="ECO:0000313" key="2">
    <source>
        <dbReference type="EMBL" id="PIT38639.1"/>
    </source>
</evidence>
<dbReference type="RefSeq" id="WP_100152527.1">
    <property type="nucleotide sequence ID" value="NZ_MEIL01000029.1"/>
</dbReference>
<organism evidence="2 3">
    <name type="scientific">Snodgrassella alvi</name>
    <dbReference type="NCBI Taxonomy" id="1196083"/>
    <lineage>
        <taxon>Bacteria</taxon>
        <taxon>Pseudomonadati</taxon>
        <taxon>Pseudomonadota</taxon>
        <taxon>Betaproteobacteria</taxon>
        <taxon>Neisseriales</taxon>
        <taxon>Neisseriaceae</taxon>
        <taxon>Snodgrassella</taxon>
    </lineage>
</organism>
<keyword evidence="3" id="KW-1185">Reference proteome</keyword>
<accession>A0A2N9X636</accession>
<dbReference type="EMBL" id="MEIL01000029">
    <property type="protein sequence ID" value="PIT38639.1"/>
    <property type="molecule type" value="Genomic_DNA"/>
</dbReference>
<gene>
    <name evidence="2" type="ORF">BHC54_08970</name>
</gene>
<sequence length="214" mass="23437">MKKISLLFAASLLLAACSGKQEASNSNFTNAINEFGKNDKVCLAVNLVLDNAQGGINNMITLGNKEIRIARKNSDGEKVNKTALKQMDILTDADLYEQGKDATLTVNGGPDIPQAVYYRTSKGEANVLNSAQGSLLCLGTQKVDKIVLFTEPTPANGMTISKVVYDAKLVPEKWAENLIKATDENWWKSLQEPQRRAAILVLTDKGWKDERALH</sequence>
<name>A0A2N9X636_9NEIS</name>
<evidence type="ECO:0000313" key="3">
    <source>
        <dbReference type="Proteomes" id="UP000230202"/>
    </source>
</evidence>
<dbReference type="Proteomes" id="UP000230202">
    <property type="component" value="Unassembled WGS sequence"/>
</dbReference>
<keyword evidence="1" id="KW-0732">Signal</keyword>
<reference evidence="2" key="1">
    <citation type="journal article" date="2017" name="MBio">
        <title>Type VI secretion-mediated competition in the bee gut microbiome.</title>
        <authorList>
            <person name="Steele M.I."/>
            <person name="Kwong W.K."/>
            <person name="Powell J.E."/>
            <person name="Whiteley M."/>
            <person name="Moran N.A."/>
        </authorList>
    </citation>
    <scope>NUCLEOTIDE SEQUENCE [LARGE SCALE GENOMIC DNA]</scope>
    <source>
        <strain evidence="2">WkB273</strain>
    </source>
</reference>
<feature type="chain" id="PRO_5014718447" description="Lipoprotein" evidence="1">
    <location>
        <begin position="24"/>
        <end position="214"/>
    </location>
</feature>
<comment type="caution">
    <text evidence="2">The sequence shown here is derived from an EMBL/GenBank/DDBJ whole genome shotgun (WGS) entry which is preliminary data.</text>
</comment>
<dbReference type="PROSITE" id="PS51257">
    <property type="entry name" value="PROKAR_LIPOPROTEIN"/>
    <property type="match status" value="1"/>
</dbReference>
<feature type="signal peptide" evidence="1">
    <location>
        <begin position="1"/>
        <end position="23"/>
    </location>
</feature>
<proteinExistence type="predicted"/>
<dbReference type="AlphaFoldDB" id="A0A2N9X636"/>
<evidence type="ECO:0008006" key="4">
    <source>
        <dbReference type="Google" id="ProtNLM"/>
    </source>
</evidence>